<dbReference type="InterPro" id="IPR041470">
    <property type="entry name" value="GCP_N"/>
</dbReference>
<feature type="domain" description="Gamma tubulin complex component protein N-terminal" evidence="4">
    <location>
        <begin position="2"/>
        <end position="125"/>
    </location>
</feature>
<protein>
    <recommendedName>
        <fullName evidence="4">Gamma tubulin complex component protein N-terminal domain-containing protein</fullName>
    </recommendedName>
</protein>
<dbReference type="EMBL" id="MU825448">
    <property type="protein sequence ID" value="KAJ7388873.1"/>
    <property type="molecule type" value="Genomic_DNA"/>
</dbReference>
<evidence type="ECO:0000256" key="1">
    <source>
        <dbReference type="ARBA" id="ARBA00022701"/>
    </source>
</evidence>
<dbReference type="InterPro" id="IPR047181">
    <property type="entry name" value="DP13A/B"/>
</dbReference>
<evidence type="ECO:0000313" key="6">
    <source>
        <dbReference type="Proteomes" id="UP001163046"/>
    </source>
</evidence>
<evidence type="ECO:0000259" key="4">
    <source>
        <dbReference type="Pfam" id="PF17681"/>
    </source>
</evidence>
<evidence type="ECO:0000313" key="5">
    <source>
        <dbReference type="EMBL" id="KAJ7388873.1"/>
    </source>
</evidence>
<dbReference type="Pfam" id="PF17681">
    <property type="entry name" value="GCP_N_terminal"/>
    <property type="match status" value="1"/>
</dbReference>
<evidence type="ECO:0000256" key="2">
    <source>
        <dbReference type="SAM" id="Coils"/>
    </source>
</evidence>
<dbReference type="GO" id="GO:0005874">
    <property type="term" value="C:microtubule"/>
    <property type="evidence" value="ECO:0007669"/>
    <property type="project" value="UniProtKB-KW"/>
</dbReference>
<organism evidence="5 6">
    <name type="scientific">Desmophyllum pertusum</name>
    <dbReference type="NCBI Taxonomy" id="174260"/>
    <lineage>
        <taxon>Eukaryota</taxon>
        <taxon>Metazoa</taxon>
        <taxon>Cnidaria</taxon>
        <taxon>Anthozoa</taxon>
        <taxon>Hexacorallia</taxon>
        <taxon>Scleractinia</taxon>
        <taxon>Caryophylliina</taxon>
        <taxon>Caryophylliidae</taxon>
        <taxon>Desmophyllum</taxon>
    </lineage>
</organism>
<evidence type="ECO:0000256" key="3">
    <source>
        <dbReference type="SAM" id="MobiDB-lite"/>
    </source>
</evidence>
<keyword evidence="6" id="KW-1185">Reference proteome</keyword>
<feature type="compositionally biased region" description="Polar residues" evidence="3">
    <location>
        <begin position="239"/>
        <end position="248"/>
    </location>
</feature>
<gene>
    <name evidence="5" type="ORF">OS493_035213</name>
</gene>
<keyword evidence="1" id="KW-0493">Microtubule</keyword>
<dbReference type="OrthoDB" id="775571at2759"/>
<feature type="region of interest" description="Disordered" evidence="3">
    <location>
        <begin position="239"/>
        <end position="275"/>
    </location>
</feature>
<dbReference type="PANTHER" id="PTHR46415:SF3">
    <property type="entry name" value="DCC-INTERACTING PROTEIN 13-ALPHA"/>
    <property type="match status" value="1"/>
</dbReference>
<accession>A0A9X0D7W0</accession>
<feature type="coiled-coil region" evidence="2">
    <location>
        <begin position="97"/>
        <end position="176"/>
    </location>
</feature>
<proteinExistence type="predicted"/>
<name>A0A9X0D7W0_9CNID</name>
<dbReference type="AlphaFoldDB" id="A0A9X0D7W0"/>
<dbReference type="Proteomes" id="UP001163046">
    <property type="component" value="Unassembled WGS sequence"/>
</dbReference>
<dbReference type="GO" id="GO:0023052">
    <property type="term" value="P:signaling"/>
    <property type="evidence" value="ECO:0007669"/>
    <property type="project" value="TreeGrafter"/>
</dbReference>
<dbReference type="PANTHER" id="PTHR46415">
    <property type="entry name" value="ADAPTOR PROTEIN, PHOSPHOTYROSINE INTERACTION, PH DOMAIN AND LEUCINE ZIPPER-CONTAINING 2"/>
    <property type="match status" value="1"/>
</dbReference>
<reference evidence="5" key="1">
    <citation type="submission" date="2023-01" db="EMBL/GenBank/DDBJ databases">
        <title>Genome assembly of the deep-sea coral Lophelia pertusa.</title>
        <authorList>
            <person name="Herrera S."/>
            <person name="Cordes E."/>
        </authorList>
    </citation>
    <scope>NUCLEOTIDE SEQUENCE</scope>
    <source>
        <strain evidence="5">USNM1676648</strain>
        <tissue evidence="5">Polyp</tissue>
    </source>
</reference>
<dbReference type="GO" id="GO:0010008">
    <property type="term" value="C:endosome membrane"/>
    <property type="evidence" value="ECO:0007669"/>
    <property type="project" value="TreeGrafter"/>
</dbReference>
<keyword evidence="2" id="KW-0175">Coiled coil</keyword>
<comment type="caution">
    <text evidence="5">The sequence shown here is derived from an EMBL/GenBank/DDBJ whole genome shotgun (WGS) entry which is preliminary data.</text>
</comment>
<sequence length="318" mass="37205">MFGEFMIEMDEQYLAYRDKHFWTKGFVMVGREKLDCVPLFMGELADDIFVCGKTINLLKLCCPEHYLCDPGIPLPKMEVTFPCGDWVELKKSSKAIANEKQREILEERERAAQALVEITELIQKAKDAVELKKREDLKMLKEQMEQAFKHKALARKQEQESDIKRLEEAKDREVTTASVEEELKNKAREDLIKYYDELSREMEYREFRAQWHIRRSLLNSARAQFLAQEQARLETLKNQMTQASSAQTPAKIADVSSVQPGKEQEERVSTPASAPSPKYCFAHRKWREDRCIVESRTENEHFCFVRTKNLELKRKLSG</sequence>